<dbReference type="Proteomes" id="UP001501586">
    <property type="component" value="Unassembled WGS sequence"/>
</dbReference>
<comment type="caution">
    <text evidence="2">The sequence shown here is derived from an EMBL/GenBank/DDBJ whole genome shotgun (WGS) entry which is preliminary data.</text>
</comment>
<organism evidence="2 3">
    <name type="scientific">Brevibacterium daeguense</name>
    <dbReference type="NCBI Taxonomy" id="909936"/>
    <lineage>
        <taxon>Bacteria</taxon>
        <taxon>Bacillati</taxon>
        <taxon>Actinomycetota</taxon>
        <taxon>Actinomycetes</taxon>
        <taxon>Micrococcales</taxon>
        <taxon>Brevibacteriaceae</taxon>
        <taxon>Brevibacterium</taxon>
    </lineage>
</organism>
<feature type="domain" description="DUF58" evidence="1">
    <location>
        <begin position="192"/>
        <end position="364"/>
    </location>
</feature>
<name>A0ABP8EM97_9MICO</name>
<protein>
    <submittedName>
        <fullName evidence="2">DUF58 domain-containing protein</fullName>
    </submittedName>
</protein>
<gene>
    <name evidence="2" type="ORF">GCM10022261_26600</name>
</gene>
<accession>A0ABP8EM97</accession>
<evidence type="ECO:0000313" key="3">
    <source>
        <dbReference type="Proteomes" id="UP001501586"/>
    </source>
</evidence>
<keyword evidence="3" id="KW-1185">Reference proteome</keyword>
<dbReference type="RefSeq" id="WP_236865913.1">
    <property type="nucleotide sequence ID" value="NZ_BAABAZ010000008.1"/>
</dbReference>
<dbReference type="InterPro" id="IPR002881">
    <property type="entry name" value="DUF58"/>
</dbReference>
<reference evidence="3" key="1">
    <citation type="journal article" date="2019" name="Int. J. Syst. Evol. Microbiol.">
        <title>The Global Catalogue of Microorganisms (GCM) 10K type strain sequencing project: providing services to taxonomists for standard genome sequencing and annotation.</title>
        <authorList>
            <consortium name="The Broad Institute Genomics Platform"/>
            <consortium name="The Broad Institute Genome Sequencing Center for Infectious Disease"/>
            <person name="Wu L."/>
            <person name="Ma J."/>
        </authorList>
    </citation>
    <scope>NUCLEOTIDE SEQUENCE [LARGE SCALE GENOMIC DNA]</scope>
    <source>
        <strain evidence="3">JCM 17458</strain>
    </source>
</reference>
<dbReference type="PANTHER" id="PTHR33608">
    <property type="entry name" value="BLL2464 PROTEIN"/>
    <property type="match status" value="1"/>
</dbReference>
<dbReference type="PANTHER" id="PTHR33608:SF3">
    <property type="entry name" value="SLR2013 PROTEIN"/>
    <property type="match status" value="1"/>
</dbReference>
<sequence length="430" mass="46957">MAPTWRFAALVALAAVPVMLVPGWHAAGLVIAGVLLISALDWLLTPNPAAIAAQRTPGRQVRLGEETTSTLTLVNEGGRTQRLLVRDAWVPSAGAEDVRFRTRLRAGEREERVLRLVPRRRGVLPADRLTLRSSSWLGILNRQRSFAVPAAIRVMPPFLSRRHLPSKLAKLRELDGRTATMIRGMGTEFDSLREYVRGDDVRSIDWRATARARQLTVRTWRPERDRRVVIVIDSSRLAARRSGAGTVFDAALEAGMLLSALAAGGGDRVDLLVADARVRTSAGPITAHDPLSKVSTVLTEVEPELIDADWNAITSAVMRISAQHAFVVFITALDPATIAEDMLPALPALRARHTIAIASVADPELADMSQDVFSPAQAYRAAAAERELLETRSLIHALSEMGIRSVHEEPDELAPRLADLYIALKATGRL</sequence>
<evidence type="ECO:0000313" key="2">
    <source>
        <dbReference type="EMBL" id="GAA4285129.1"/>
    </source>
</evidence>
<proteinExistence type="predicted"/>
<dbReference type="Pfam" id="PF01882">
    <property type="entry name" value="DUF58"/>
    <property type="match status" value="1"/>
</dbReference>
<evidence type="ECO:0000259" key="1">
    <source>
        <dbReference type="Pfam" id="PF01882"/>
    </source>
</evidence>
<dbReference type="EMBL" id="BAABAZ010000008">
    <property type="protein sequence ID" value="GAA4285129.1"/>
    <property type="molecule type" value="Genomic_DNA"/>
</dbReference>